<comment type="caution">
    <text evidence="1">The sequence shown here is derived from an EMBL/GenBank/DDBJ whole genome shotgun (WGS) entry which is preliminary data.</text>
</comment>
<dbReference type="Proteomes" id="UP001066276">
    <property type="component" value="Chromosome 6"/>
</dbReference>
<keyword evidence="2" id="KW-1185">Reference proteome</keyword>
<gene>
    <name evidence="1" type="ORF">NDU88_010074</name>
</gene>
<dbReference type="AlphaFoldDB" id="A0AAV7QX68"/>
<evidence type="ECO:0000313" key="1">
    <source>
        <dbReference type="EMBL" id="KAJ1143770.1"/>
    </source>
</evidence>
<sequence>MGGVRRCRWGLWDGPQTRSTARRIAEAWPRQAMSGAGLQRPCRPWRCEEARSAGGRHIGCPGAWPIGWVGGSGAHGPLYRAAGRDHGLAADRSGAEADRM</sequence>
<dbReference type="EMBL" id="JANPWB010000010">
    <property type="protein sequence ID" value="KAJ1143770.1"/>
    <property type="molecule type" value="Genomic_DNA"/>
</dbReference>
<protein>
    <submittedName>
        <fullName evidence="1">Uncharacterized protein</fullName>
    </submittedName>
</protein>
<evidence type="ECO:0000313" key="2">
    <source>
        <dbReference type="Proteomes" id="UP001066276"/>
    </source>
</evidence>
<organism evidence="1 2">
    <name type="scientific">Pleurodeles waltl</name>
    <name type="common">Iberian ribbed newt</name>
    <dbReference type="NCBI Taxonomy" id="8319"/>
    <lineage>
        <taxon>Eukaryota</taxon>
        <taxon>Metazoa</taxon>
        <taxon>Chordata</taxon>
        <taxon>Craniata</taxon>
        <taxon>Vertebrata</taxon>
        <taxon>Euteleostomi</taxon>
        <taxon>Amphibia</taxon>
        <taxon>Batrachia</taxon>
        <taxon>Caudata</taxon>
        <taxon>Salamandroidea</taxon>
        <taxon>Salamandridae</taxon>
        <taxon>Pleurodelinae</taxon>
        <taxon>Pleurodeles</taxon>
    </lineage>
</organism>
<reference evidence="1" key="1">
    <citation type="journal article" date="2022" name="bioRxiv">
        <title>Sequencing and chromosome-scale assembly of the giantPleurodeles waltlgenome.</title>
        <authorList>
            <person name="Brown T."/>
            <person name="Elewa A."/>
            <person name="Iarovenko S."/>
            <person name="Subramanian E."/>
            <person name="Araus A.J."/>
            <person name="Petzold A."/>
            <person name="Susuki M."/>
            <person name="Suzuki K.-i.T."/>
            <person name="Hayashi T."/>
            <person name="Toyoda A."/>
            <person name="Oliveira C."/>
            <person name="Osipova E."/>
            <person name="Leigh N.D."/>
            <person name="Simon A."/>
            <person name="Yun M.H."/>
        </authorList>
    </citation>
    <scope>NUCLEOTIDE SEQUENCE</scope>
    <source>
        <strain evidence="1">20211129_DDA</strain>
        <tissue evidence="1">Liver</tissue>
    </source>
</reference>
<name>A0AAV7QX68_PLEWA</name>
<accession>A0AAV7QX68</accession>
<proteinExistence type="predicted"/>